<proteinExistence type="predicted"/>
<evidence type="ECO:0000313" key="1">
    <source>
        <dbReference type="EMBL" id="ADN08131.1"/>
    </source>
</evidence>
<dbReference type="EMBL" id="CP002205">
    <property type="protein sequence ID" value="ADN08131.1"/>
    <property type="molecule type" value="Genomic_DNA"/>
</dbReference>
<name>E0USV4_SULAO</name>
<protein>
    <submittedName>
        <fullName evidence="1">Uncharacterized protein</fullName>
    </submittedName>
</protein>
<dbReference type="eggNOG" id="COG1409">
    <property type="taxonomic scope" value="Bacteria"/>
</dbReference>
<sequence length="43" mass="4958">MTVQGTKVIVTRGFVRPLDLDMYPMRYVELDGNSVHEKLIYTA</sequence>
<evidence type="ECO:0000313" key="2">
    <source>
        <dbReference type="Proteomes" id="UP000007803"/>
    </source>
</evidence>
<dbReference type="RefSeq" id="WP_013325887.1">
    <property type="nucleotide sequence ID" value="NC_014506.1"/>
</dbReference>
<reference evidence="2" key="1">
    <citation type="journal article" date="2010" name="Stand. Genomic Sci.">
        <title>Complete genome sequence of Sulfurimonas autotrophica type strain (OK10).</title>
        <authorList>
            <person name="Sikorski J."/>
            <person name="Munk C."/>
            <person name="Lapidus A."/>
            <person name="Djao O."/>
            <person name="Lucas S."/>
            <person name="Glavina Del Rio T."/>
            <person name="Nolan M."/>
            <person name="Tice H."/>
            <person name="Han C."/>
            <person name="Cheng J."/>
            <person name="Tapia R."/>
            <person name="Goodwin L."/>
            <person name="Pitluck S."/>
            <person name="Liolios K."/>
            <person name="Ivanova N."/>
            <person name="Mavromatis K."/>
            <person name="Mikhailova N."/>
            <person name="Pati A."/>
            <person name="Sims D."/>
            <person name="Meincke L."/>
            <person name="Brettin T."/>
            <person name="Detter J."/>
            <person name="Chen A."/>
            <person name="Palaniappan K."/>
            <person name="Land M."/>
            <person name="Hauser L."/>
            <person name="Chang Y."/>
            <person name="Jeffries C."/>
            <person name="Rohde M."/>
            <person name="Lang E."/>
            <person name="Spring S."/>
            <person name="Goker M."/>
            <person name="Woyke T."/>
            <person name="Bristow J."/>
            <person name="Eisen J."/>
            <person name="Markowitz V."/>
            <person name="Hugenholtz P."/>
            <person name="Kyrpides N."/>
            <person name="Klenk H."/>
        </authorList>
    </citation>
    <scope>NUCLEOTIDE SEQUENCE [LARGE SCALE GENOMIC DNA]</scope>
    <source>
        <strain evidence="2">ATCC BAA-671 / DSM 16294 / JCM 11897 / OK10</strain>
    </source>
</reference>
<accession>E0USV4</accession>
<dbReference type="KEGG" id="sua:Saut_0082"/>
<keyword evidence="2" id="KW-1185">Reference proteome</keyword>
<dbReference type="STRING" id="563040.Saut_0082"/>
<dbReference type="AlphaFoldDB" id="E0USV4"/>
<organism evidence="1 2">
    <name type="scientific">Sulfurimonas autotrophica (strain ATCC BAA-671 / DSM 16294 / JCM 11897 / OK10)</name>
    <dbReference type="NCBI Taxonomy" id="563040"/>
    <lineage>
        <taxon>Bacteria</taxon>
        <taxon>Pseudomonadati</taxon>
        <taxon>Campylobacterota</taxon>
        <taxon>Epsilonproteobacteria</taxon>
        <taxon>Campylobacterales</taxon>
        <taxon>Sulfurimonadaceae</taxon>
        <taxon>Sulfurimonas</taxon>
    </lineage>
</organism>
<dbReference type="HOGENOM" id="CLU_3240541_0_0_7"/>
<dbReference type="Proteomes" id="UP000007803">
    <property type="component" value="Chromosome"/>
</dbReference>
<gene>
    <name evidence="1" type="ordered locus">Saut_0082</name>
</gene>